<evidence type="ECO:0000256" key="2">
    <source>
        <dbReference type="ARBA" id="ARBA00012438"/>
    </source>
</evidence>
<evidence type="ECO:0000256" key="3">
    <source>
        <dbReference type="ARBA" id="ARBA00022553"/>
    </source>
</evidence>
<evidence type="ECO:0000256" key="5">
    <source>
        <dbReference type="ARBA" id="ARBA00022777"/>
    </source>
</evidence>
<accession>A0ABD5QSQ4</accession>
<keyword evidence="6" id="KW-0902">Two-component regulatory system</keyword>
<dbReference type="InterPro" id="IPR050736">
    <property type="entry name" value="Sensor_HK_Regulatory"/>
</dbReference>
<keyword evidence="3" id="KW-0597">Phosphoprotein</keyword>
<evidence type="ECO:0000256" key="4">
    <source>
        <dbReference type="ARBA" id="ARBA00022679"/>
    </source>
</evidence>
<feature type="coiled-coil region" evidence="7">
    <location>
        <begin position="144"/>
        <end position="174"/>
    </location>
</feature>
<feature type="transmembrane region" description="Helical" evidence="8">
    <location>
        <begin position="49"/>
        <end position="74"/>
    </location>
</feature>
<evidence type="ECO:0000259" key="9">
    <source>
        <dbReference type="PROSITE" id="PS50109"/>
    </source>
</evidence>
<dbReference type="SUPFAM" id="SSF47384">
    <property type="entry name" value="Homodimeric domain of signal transducing histidine kinase"/>
    <property type="match status" value="1"/>
</dbReference>
<dbReference type="SMART" id="SM00387">
    <property type="entry name" value="HATPase_c"/>
    <property type="match status" value="1"/>
</dbReference>
<dbReference type="InterPro" id="IPR004358">
    <property type="entry name" value="Sig_transdc_His_kin-like_C"/>
</dbReference>
<keyword evidence="8" id="KW-0812">Transmembrane</keyword>
<dbReference type="Proteomes" id="UP001596145">
    <property type="component" value="Unassembled WGS sequence"/>
</dbReference>
<dbReference type="AlphaFoldDB" id="A0ABD5QSQ4"/>
<organism evidence="10 11">
    <name type="scientific">Halorubrum glutamatedens</name>
    <dbReference type="NCBI Taxonomy" id="2707018"/>
    <lineage>
        <taxon>Archaea</taxon>
        <taxon>Methanobacteriati</taxon>
        <taxon>Methanobacteriota</taxon>
        <taxon>Stenosarchaea group</taxon>
        <taxon>Halobacteria</taxon>
        <taxon>Halobacteriales</taxon>
        <taxon>Haloferacaceae</taxon>
        <taxon>Halorubrum</taxon>
    </lineage>
</organism>
<evidence type="ECO:0000256" key="6">
    <source>
        <dbReference type="ARBA" id="ARBA00023012"/>
    </source>
</evidence>
<evidence type="ECO:0000256" key="8">
    <source>
        <dbReference type="SAM" id="Phobius"/>
    </source>
</evidence>
<dbReference type="Pfam" id="PF00512">
    <property type="entry name" value="HisKA"/>
    <property type="match status" value="1"/>
</dbReference>
<dbReference type="PANTHER" id="PTHR43711:SF1">
    <property type="entry name" value="HISTIDINE KINASE 1"/>
    <property type="match status" value="1"/>
</dbReference>
<dbReference type="Gene3D" id="1.10.287.130">
    <property type="match status" value="1"/>
</dbReference>
<proteinExistence type="predicted"/>
<gene>
    <name evidence="10" type="ORF">ACFPJA_11040</name>
</gene>
<dbReference type="RefSeq" id="WP_122106056.1">
    <property type="nucleotide sequence ID" value="NZ_JBHSKV010000014.1"/>
</dbReference>
<name>A0ABD5QSQ4_9EURY</name>
<dbReference type="PROSITE" id="PS50109">
    <property type="entry name" value="HIS_KIN"/>
    <property type="match status" value="1"/>
</dbReference>
<dbReference type="CDD" id="cd14686">
    <property type="entry name" value="bZIP"/>
    <property type="match status" value="1"/>
</dbReference>
<dbReference type="PRINTS" id="PR00344">
    <property type="entry name" value="BCTRLSENSOR"/>
</dbReference>
<reference evidence="10 11" key="1">
    <citation type="journal article" date="2019" name="Int. J. Syst. Evol. Microbiol.">
        <title>The Global Catalogue of Microorganisms (GCM) 10K type strain sequencing project: providing services to taxonomists for standard genome sequencing and annotation.</title>
        <authorList>
            <consortium name="The Broad Institute Genomics Platform"/>
            <consortium name="The Broad Institute Genome Sequencing Center for Infectious Disease"/>
            <person name="Wu L."/>
            <person name="Ma J."/>
        </authorList>
    </citation>
    <scope>NUCLEOTIDE SEQUENCE [LARGE SCALE GENOMIC DNA]</scope>
    <source>
        <strain evidence="10 11">CGMCC 1.16026</strain>
    </source>
</reference>
<evidence type="ECO:0000313" key="11">
    <source>
        <dbReference type="Proteomes" id="UP001596145"/>
    </source>
</evidence>
<dbReference type="InterPro" id="IPR036890">
    <property type="entry name" value="HATPase_C_sf"/>
</dbReference>
<evidence type="ECO:0000256" key="1">
    <source>
        <dbReference type="ARBA" id="ARBA00000085"/>
    </source>
</evidence>
<dbReference type="Pfam" id="PF02518">
    <property type="entry name" value="HATPase_c"/>
    <property type="match status" value="1"/>
</dbReference>
<feature type="transmembrane region" description="Helical" evidence="8">
    <location>
        <begin position="116"/>
        <end position="135"/>
    </location>
</feature>
<keyword evidence="4" id="KW-0808">Transferase</keyword>
<dbReference type="InterPro" id="IPR031623">
    <property type="entry name" value="HisKA_4TM"/>
</dbReference>
<dbReference type="InterPro" id="IPR003661">
    <property type="entry name" value="HisK_dim/P_dom"/>
</dbReference>
<sequence length="372" mass="39852">MDASRSDGRIPVPFERDAPIPIALGVSGGLLLLVGAVLAAAAIRDGGSLLIAVLDIVFFWIPGFSFVYAGYWLPRSDLPDRSHPRIVAWTGGGVIVMYGFIALRDLHPAVTVEWSIGTQAIGLTLGSVIGLVMGIQRAKATVRTATLEERTRELEANERELERQNAQLERFASVVSHDLRNPLSVARGNLELARDDCESDRLEAVDDAHARMEALIDDLLTLARQGESVESMQTVGLAEVSRLCWRQVSTGDATLSVEDAPPIVADRDRLRQLLENLFRNAIEHGAVDGSSVAIRVGILDDGEGFYVADDGPGIPDGERDRVFESGYSTADSGTGFGLAIVAEIAGAHGWEVRAVEGADGGARIEVTGVEFA</sequence>
<dbReference type="InterPro" id="IPR036097">
    <property type="entry name" value="HisK_dim/P_sf"/>
</dbReference>
<dbReference type="InterPro" id="IPR003594">
    <property type="entry name" value="HATPase_dom"/>
</dbReference>
<keyword evidence="8" id="KW-0472">Membrane</keyword>
<dbReference type="GO" id="GO:0004673">
    <property type="term" value="F:protein histidine kinase activity"/>
    <property type="evidence" value="ECO:0007669"/>
    <property type="project" value="UniProtKB-EC"/>
</dbReference>
<feature type="transmembrane region" description="Helical" evidence="8">
    <location>
        <begin position="86"/>
        <end position="104"/>
    </location>
</feature>
<dbReference type="PANTHER" id="PTHR43711">
    <property type="entry name" value="TWO-COMPONENT HISTIDINE KINASE"/>
    <property type="match status" value="1"/>
</dbReference>
<dbReference type="EC" id="2.7.13.3" evidence="2"/>
<feature type="domain" description="Histidine kinase" evidence="9">
    <location>
        <begin position="174"/>
        <end position="367"/>
    </location>
</feature>
<dbReference type="CDD" id="cd00075">
    <property type="entry name" value="HATPase"/>
    <property type="match status" value="1"/>
</dbReference>
<evidence type="ECO:0000256" key="7">
    <source>
        <dbReference type="SAM" id="Coils"/>
    </source>
</evidence>
<keyword evidence="11" id="KW-1185">Reference proteome</keyword>
<dbReference type="Pfam" id="PF16926">
    <property type="entry name" value="HisKA_4TM"/>
    <property type="match status" value="1"/>
</dbReference>
<dbReference type="CDD" id="cd00082">
    <property type="entry name" value="HisKA"/>
    <property type="match status" value="1"/>
</dbReference>
<dbReference type="SMART" id="SM00388">
    <property type="entry name" value="HisKA"/>
    <property type="match status" value="1"/>
</dbReference>
<dbReference type="InterPro" id="IPR005467">
    <property type="entry name" value="His_kinase_dom"/>
</dbReference>
<comment type="catalytic activity">
    <reaction evidence="1">
        <text>ATP + protein L-histidine = ADP + protein N-phospho-L-histidine.</text>
        <dbReference type="EC" id="2.7.13.3"/>
    </reaction>
</comment>
<feature type="transmembrane region" description="Helical" evidence="8">
    <location>
        <begin position="20"/>
        <end position="43"/>
    </location>
</feature>
<evidence type="ECO:0000313" key="10">
    <source>
        <dbReference type="EMBL" id="MFC5135250.1"/>
    </source>
</evidence>
<comment type="caution">
    <text evidence="10">The sequence shown here is derived from an EMBL/GenBank/DDBJ whole genome shotgun (WGS) entry which is preliminary data.</text>
</comment>
<keyword evidence="7" id="KW-0175">Coiled coil</keyword>
<dbReference type="Gene3D" id="3.30.565.10">
    <property type="entry name" value="Histidine kinase-like ATPase, C-terminal domain"/>
    <property type="match status" value="1"/>
</dbReference>
<dbReference type="SUPFAM" id="SSF55874">
    <property type="entry name" value="ATPase domain of HSP90 chaperone/DNA topoisomerase II/histidine kinase"/>
    <property type="match status" value="1"/>
</dbReference>
<keyword evidence="8" id="KW-1133">Transmembrane helix</keyword>
<dbReference type="GO" id="GO:0000160">
    <property type="term" value="P:phosphorelay signal transduction system"/>
    <property type="evidence" value="ECO:0007669"/>
    <property type="project" value="UniProtKB-KW"/>
</dbReference>
<keyword evidence="5 10" id="KW-0418">Kinase</keyword>
<dbReference type="EMBL" id="JBHSKV010000014">
    <property type="protein sequence ID" value="MFC5135250.1"/>
    <property type="molecule type" value="Genomic_DNA"/>
</dbReference>
<protein>
    <recommendedName>
        <fullName evidence="2">histidine kinase</fullName>
        <ecNumber evidence="2">2.7.13.3</ecNumber>
    </recommendedName>
</protein>